<feature type="region of interest" description="Disordered" evidence="1">
    <location>
        <begin position="35"/>
        <end position="71"/>
    </location>
</feature>
<proteinExistence type="predicted"/>
<evidence type="ECO:0000313" key="3">
    <source>
        <dbReference type="Proteomes" id="UP000460718"/>
    </source>
</evidence>
<name>A0A6A3J5E5_9STRA</name>
<evidence type="ECO:0000313" key="2">
    <source>
        <dbReference type="EMBL" id="KAE8989611.1"/>
    </source>
</evidence>
<reference evidence="2 3" key="1">
    <citation type="submission" date="2018-09" db="EMBL/GenBank/DDBJ databases">
        <title>Genomic investigation of the strawberry pathogen Phytophthora fragariae indicates pathogenicity is determined by transcriptional variation in three key races.</title>
        <authorList>
            <person name="Adams T.M."/>
            <person name="Armitage A.D."/>
            <person name="Sobczyk M.K."/>
            <person name="Bates H.J."/>
            <person name="Dunwell J.M."/>
            <person name="Nellist C.F."/>
            <person name="Harrison R.J."/>
        </authorList>
    </citation>
    <scope>NUCLEOTIDE SEQUENCE [LARGE SCALE GENOMIC DNA]</scope>
    <source>
        <strain evidence="2 3">SCRP245</strain>
    </source>
</reference>
<gene>
    <name evidence="2" type="ORF">PF011_g18695</name>
</gene>
<feature type="compositionally biased region" description="Low complexity" evidence="1">
    <location>
        <begin position="272"/>
        <end position="281"/>
    </location>
</feature>
<comment type="caution">
    <text evidence="2">The sequence shown here is derived from an EMBL/GenBank/DDBJ whole genome shotgun (WGS) entry which is preliminary data.</text>
</comment>
<feature type="region of interest" description="Disordered" evidence="1">
    <location>
        <begin position="262"/>
        <end position="281"/>
    </location>
</feature>
<dbReference type="AlphaFoldDB" id="A0A6A3J5E5"/>
<dbReference type="EMBL" id="QXFW01001518">
    <property type="protein sequence ID" value="KAE8989611.1"/>
    <property type="molecule type" value="Genomic_DNA"/>
</dbReference>
<sequence>MEVKDCWLCSAADLAVIFIGCLRASLLTASSLEGEGQEAMPAQEHTPANRRSSRSGLQPEPQTPLVRGSSDDVRKRMNDIYGEIELSWRNGQFHLPLKFVDFHKTDVMFLFVRAAIGYSLAFVKVKTLEKELVQMLQERKRCTDNETKDRDEDDQHSQQQTMGVTVLKERIKRALEAQKSCARSMSATYARLVLHCSNFENHKEDERFFECVYFFVCSVVKLGIVAEYWRPIEEELGFLFRGAQFSANIKLHATTAYQDGQVPNAATEPQDSSNSSSHSGTRSLLANIGICGGGSGNNNSGANATNSGAAANKKMQSLPAASTKDAAECLKAETGAVVFEVPKSRISHFAPSVPVRRIVAELQATKNRAARNMELSQALRDRIRTQRSEDRRRQLEAVMSPRHSMDLDALDAEVSATTDPTTAVPSTRAMNLLSPRISMKSTYTTRSPALNHLLPATDERIKLALKGYEQELQEHRNSTRASSRSRSETVDKMETTQVEWMNPLPYQTVVSTPGLRELSVSLRLVSSAILLGEFLKEGAMELDLLTTGSPSFAQIVELPTQTLSASEE</sequence>
<accession>A0A6A3J5E5</accession>
<organism evidence="2 3">
    <name type="scientific">Phytophthora fragariae</name>
    <dbReference type="NCBI Taxonomy" id="53985"/>
    <lineage>
        <taxon>Eukaryota</taxon>
        <taxon>Sar</taxon>
        <taxon>Stramenopiles</taxon>
        <taxon>Oomycota</taxon>
        <taxon>Peronosporomycetes</taxon>
        <taxon>Peronosporales</taxon>
        <taxon>Peronosporaceae</taxon>
        <taxon>Phytophthora</taxon>
    </lineage>
</organism>
<protein>
    <submittedName>
        <fullName evidence="2">Uncharacterized protein</fullName>
    </submittedName>
</protein>
<dbReference type="Proteomes" id="UP000460718">
    <property type="component" value="Unassembled WGS sequence"/>
</dbReference>
<evidence type="ECO:0000256" key="1">
    <source>
        <dbReference type="SAM" id="MobiDB-lite"/>
    </source>
</evidence>